<reference evidence="13" key="1">
    <citation type="journal article" date="2021" name="G3 (Bethesda)">
        <title>Chromosome assembled and annotated genome sequence of Aspergillus flavus NRRL 3357.</title>
        <authorList>
            <person name="Skerker J.M."/>
            <person name="Pianalto K.M."/>
            <person name="Mondo S.J."/>
            <person name="Yang K."/>
            <person name="Arkin A.P."/>
            <person name="Keller N.P."/>
            <person name="Grigoriev I.V."/>
            <person name="Louise Glass N.L."/>
        </authorList>
    </citation>
    <scope>NUCLEOTIDE SEQUENCE [LARGE SCALE GENOMIC DNA]</scope>
    <source>
        <strain evidence="13">ATCC 200026 / FGSC A1120 / IAM 13836 / NRRL 3357 / JCM 12722 / SRRC 167</strain>
    </source>
</reference>
<keyword evidence="5 11" id="KW-0337">GPI-anchor biosynthesis</keyword>
<keyword evidence="8 11" id="KW-1133">Transmembrane helix</keyword>
<dbReference type="GO" id="GO:0000030">
    <property type="term" value="F:mannosyltransferase activity"/>
    <property type="evidence" value="ECO:0007669"/>
    <property type="project" value="TreeGrafter"/>
</dbReference>
<dbReference type="AlphaFoldDB" id="A0A7U2MI08"/>
<evidence type="ECO:0000313" key="13">
    <source>
        <dbReference type="Proteomes" id="UP000596276"/>
    </source>
</evidence>
<keyword evidence="6 11" id="KW-0812">Transmembrane</keyword>
<sequence length="567" mass="63074">MRRNKLQLPSTSIYRRLPRSSNQTMRRRITFVQRPETPFSLDQAVLTPDALALHGIDGAREERATFSVDELPEELSDVLKQCHQLHVRWASERRYDAVAPFSSRVSPGLHVFYTPVDGSSEENKLKSLCALLKRAFDYGLKCKSPETLEESFITPPILSTRFASTAAFQYHSLLPTLDNLVAYIENKICSSSDEQCLRYAASIRSADSVDINYDSISHSLTVLGYWSQSPENGWTDEIRRHAAGTDQVEVGLLGTEAATEPEDIKMGGLLAVVGKDDQLSMLSSGLPSEFGVAYGYGTDDSWAEPTLFSFPSRHQPLPEDATYSISFTSPTGLHPTMTISMPPSSLNSPPAPPDATCALHTYLTLPSTIFGDKYQLSTTDPLFLDSHNLVALHAVAGETDLEAPDWFVSRWGSNWLLELATPSESDQVPEEWNVTIPLHLRYLRPSESGYRSASVPWPVVFWACTAEDGTKMGVNPFDRVNLGWEGLFGTRTMFYQLHPSSDRLVEELEVPVLQLDDKGFFQSKAIELGTMIVIGLGSLWVLWKLGAIAWSSGTRPQRKSTKQKKSE</sequence>
<dbReference type="InterPro" id="IPR013233">
    <property type="entry name" value="PIG-X/PBN1"/>
</dbReference>
<dbReference type="GO" id="GO:0005789">
    <property type="term" value="C:endoplasmic reticulum membrane"/>
    <property type="evidence" value="ECO:0007669"/>
    <property type="project" value="UniProtKB-SubCell"/>
</dbReference>
<evidence type="ECO:0000313" key="12">
    <source>
        <dbReference type="EMBL" id="QRD84114.1"/>
    </source>
</evidence>
<dbReference type="EMBL" id="CP044621">
    <property type="protein sequence ID" value="QRD84114.1"/>
    <property type="molecule type" value="Genomic_DNA"/>
</dbReference>
<gene>
    <name evidence="12" type="ORF">F9C07_2284814</name>
</gene>
<keyword evidence="9 11" id="KW-0472">Membrane</keyword>
<dbReference type="SMART" id="SM00780">
    <property type="entry name" value="PIG-X"/>
    <property type="match status" value="1"/>
</dbReference>
<evidence type="ECO:0000256" key="11">
    <source>
        <dbReference type="RuleBase" id="RU366056"/>
    </source>
</evidence>
<dbReference type="GO" id="GO:0006506">
    <property type="term" value="P:GPI anchor biosynthetic process"/>
    <property type="evidence" value="ECO:0007669"/>
    <property type="project" value="UniProtKB-UniPathway"/>
</dbReference>
<feature type="transmembrane region" description="Helical" evidence="11">
    <location>
        <begin position="528"/>
        <end position="550"/>
    </location>
</feature>
<evidence type="ECO:0000256" key="10">
    <source>
        <dbReference type="ARBA" id="ARBA00023180"/>
    </source>
</evidence>
<evidence type="ECO:0000256" key="8">
    <source>
        <dbReference type="ARBA" id="ARBA00022989"/>
    </source>
</evidence>
<dbReference type="VEuPathDB" id="FungiDB:F9C07_2284814"/>
<evidence type="ECO:0000256" key="1">
    <source>
        <dbReference type="ARBA" id="ARBA00004643"/>
    </source>
</evidence>
<comment type="similarity">
    <text evidence="3 11">Belongs to the PIGX family.</text>
</comment>
<proteinExistence type="inferred from homology"/>
<comment type="pathway">
    <text evidence="2 11">Glycolipid biosynthesis; glycosylphosphatidylinositol-anchor biosynthesis.</text>
</comment>
<keyword evidence="7 11" id="KW-0256">Endoplasmic reticulum</keyword>
<evidence type="ECO:0000256" key="6">
    <source>
        <dbReference type="ARBA" id="ARBA00022692"/>
    </source>
</evidence>
<dbReference type="Pfam" id="PF08320">
    <property type="entry name" value="PIG-X"/>
    <property type="match status" value="1"/>
</dbReference>
<accession>A0A7U2MI08</accession>
<evidence type="ECO:0000256" key="5">
    <source>
        <dbReference type="ARBA" id="ARBA00022502"/>
    </source>
</evidence>
<name>A0A7U2MI08_ASPFN</name>
<comment type="function">
    <text evidence="11">Required for proper folding and/or the stability of a subset of proteins in the endoplasmic reticulum. Component of glycosylphosphatidylinositol-mannosyltransferase 1 which transfers the first of the 4 mannoses in the GPI-anchor precursors during GPI-anchor biosynthesis. Probably acts by stabilizing the mannosyltransferase GPI14.</text>
</comment>
<dbReference type="Proteomes" id="UP000596276">
    <property type="component" value="Chromosome 5"/>
</dbReference>
<organism evidence="12 13">
    <name type="scientific">Aspergillus flavus (strain ATCC 200026 / FGSC A1120 / IAM 13836 / NRRL 3357 / JCM 12722 / SRRC 167)</name>
    <dbReference type="NCBI Taxonomy" id="332952"/>
    <lineage>
        <taxon>Eukaryota</taxon>
        <taxon>Fungi</taxon>
        <taxon>Dikarya</taxon>
        <taxon>Ascomycota</taxon>
        <taxon>Pezizomycotina</taxon>
        <taxon>Eurotiomycetes</taxon>
        <taxon>Eurotiomycetidae</taxon>
        <taxon>Eurotiales</taxon>
        <taxon>Aspergillaceae</taxon>
        <taxon>Aspergillus</taxon>
        <taxon>Aspergillus subgen. Circumdati</taxon>
    </lineage>
</organism>
<evidence type="ECO:0000256" key="7">
    <source>
        <dbReference type="ARBA" id="ARBA00022824"/>
    </source>
</evidence>
<keyword evidence="13" id="KW-1185">Reference proteome</keyword>
<protein>
    <recommendedName>
        <fullName evidence="4 11">Protein PBN1</fullName>
    </recommendedName>
</protein>
<dbReference type="GO" id="GO:1990529">
    <property type="term" value="C:glycosylphosphatidylinositol-mannosyltransferase I complex"/>
    <property type="evidence" value="ECO:0007669"/>
    <property type="project" value="TreeGrafter"/>
</dbReference>
<evidence type="ECO:0000256" key="4">
    <source>
        <dbReference type="ARBA" id="ARBA00020410"/>
    </source>
</evidence>
<comment type="subcellular location">
    <subcellularLocation>
        <location evidence="11">Endoplasmic reticulum membrane</location>
        <topology evidence="11">Single-pass membrane protein</topology>
    </subcellularLocation>
    <subcellularLocation>
        <location evidence="1">Endoplasmic reticulum membrane</location>
        <topology evidence="1">Single-pass type III membrane protein</topology>
    </subcellularLocation>
</comment>
<dbReference type="VEuPathDB" id="FungiDB:AFLA_004718"/>
<evidence type="ECO:0000256" key="9">
    <source>
        <dbReference type="ARBA" id="ARBA00023136"/>
    </source>
</evidence>
<evidence type="ECO:0000256" key="3">
    <source>
        <dbReference type="ARBA" id="ARBA00010345"/>
    </source>
</evidence>
<dbReference type="UniPathway" id="UPA00196"/>
<evidence type="ECO:0000256" key="2">
    <source>
        <dbReference type="ARBA" id="ARBA00004687"/>
    </source>
</evidence>
<keyword evidence="10" id="KW-0325">Glycoprotein</keyword>
<dbReference type="PANTHER" id="PTHR28533">
    <property type="entry name" value="PROTEIN PBN1"/>
    <property type="match status" value="1"/>
</dbReference>
<dbReference type="InterPro" id="IPR042322">
    <property type="entry name" value="Pbn1"/>
</dbReference>
<dbReference type="PANTHER" id="PTHR28533:SF1">
    <property type="entry name" value="PROTEIN PBN1"/>
    <property type="match status" value="1"/>
</dbReference>